<dbReference type="GO" id="GO:0032153">
    <property type="term" value="C:cell division site"/>
    <property type="evidence" value="ECO:0007669"/>
    <property type="project" value="TreeGrafter"/>
</dbReference>
<evidence type="ECO:0000256" key="3">
    <source>
        <dbReference type="ARBA" id="ARBA00022679"/>
    </source>
</evidence>
<proteinExistence type="inferred from homology"/>
<evidence type="ECO:0000256" key="8">
    <source>
        <dbReference type="ARBA" id="ARBA00023136"/>
    </source>
</evidence>
<dbReference type="PANTHER" id="PTHR30474">
    <property type="entry name" value="CELL CYCLE PROTEIN"/>
    <property type="match status" value="1"/>
</dbReference>
<evidence type="ECO:0000256" key="12">
    <source>
        <dbReference type="ARBA" id="ARBA00041185"/>
    </source>
</evidence>
<evidence type="ECO:0000313" key="17">
    <source>
        <dbReference type="EMBL" id="EKD25432.1"/>
    </source>
</evidence>
<reference evidence="17" key="1">
    <citation type="journal article" date="2012" name="Science">
        <title>Fermentation, hydrogen, and sulfur metabolism in multiple uncultivated bacterial phyla.</title>
        <authorList>
            <person name="Wrighton K.C."/>
            <person name="Thomas B.C."/>
            <person name="Sharon I."/>
            <person name="Miller C.S."/>
            <person name="Castelle C.J."/>
            <person name="VerBerkmoes N.C."/>
            <person name="Wilkins M.J."/>
            <person name="Hettich R.L."/>
            <person name="Lipton M.S."/>
            <person name="Williams K.H."/>
            <person name="Long P.E."/>
            <person name="Banfield J.F."/>
        </authorList>
    </citation>
    <scope>NUCLEOTIDE SEQUENCE [LARGE SCALE GENOMIC DNA]</scope>
</reference>
<dbReference type="GO" id="GO:0008955">
    <property type="term" value="F:peptidoglycan glycosyltransferase activity"/>
    <property type="evidence" value="ECO:0007669"/>
    <property type="project" value="UniProtKB-EC"/>
</dbReference>
<comment type="catalytic activity">
    <reaction evidence="15">
        <text>[GlcNAc-(1-&gt;4)-Mur2Ac(oyl-L-Ala-gamma-D-Glu-L-Lys-D-Ala-D-Ala)](n)-di-trans,octa-cis-undecaprenyl diphosphate + beta-D-GlcNAc-(1-&gt;4)-Mur2Ac(oyl-L-Ala-gamma-D-Glu-L-Lys-D-Ala-D-Ala)-di-trans,octa-cis-undecaprenyl diphosphate = [GlcNAc-(1-&gt;4)-Mur2Ac(oyl-L-Ala-gamma-D-Glu-L-Lys-D-Ala-D-Ala)](n+1)-di-trans,octa-cis-undecaprenyl diphosphate + di-trans,octa-cis-undecaprenyl diphosphate + H(+)</text>
        <dbReference type="Rhea" id="RHEA:23708"/>
        <dbReference type="Rhea" id="RHEA-COMP:9602"/>
        <dbReference type="Rhea" id="RHEA-COMP:9603"/>
        <dbReference type="ChEBI" id="CHEBI:15378"/>
        <dbReference type="ChEBI" id="CHEBI:58405"/>
        <dbReference type="ChEBI" id="CHEBI:60033"/>
        <dbReference type="ChEBI" id="CHEBI:78435"/>
        <dbReference type="EC" id="2.4.99.28"/>
    </reaction>
</comment>
<evidence type="ECO:0000256" key="1">
    <source>
        <dbReference type="ARBA" id="ARBA00004141"/>
    </source>
</evidence>
<organism evidence="17">
    <name type="scientific">uncultured bacterium</name>
    <name type="common">gcode 4</name>
    <dbReference type="NCBI Taxonomy" id="1234023"/>
    <lineage>
        <taxon>Bacteria</taxon>
        <taxon>environmental samples</taxon>
    </lineage>
</organism>
<dbReference type="Pfam" id="PF01098">
    <property type="entry name" value="FTSW_RODA_SPOVE"/>
    <property type="match status" value="1"/>
</dbReference>
<evidence type="ECO:0000256" key="9">
    <source>
        <dbReference type="ARBA" id="ARBA00032370"/>
    </source>
</evidence>
<dbReference type="GO" id="GO:0005886">
    <property type="term" value="C:plasma membrane"/>
    <property type="evidence" value="ECO:0007669"/>
    <property type="project" value="TreeGrafter"/>
</dbReference>
<keyword evidence="2" id="KW-0328">Glycosyltransferase</keyword>
<dbReference type="GO" id="GO:0009252">
    <property type="term" value="P:peptidoglycan biosynthetic process"/>
    <property type="evidence" value="ECO:0007669"/>
    <property type="project" value="UniProtKB-KW"/>
</dbReference>
<evidence type="ECO:0000256" key="5">
    <source>
        <dbReference type="ARBA" id="ARBA00022960"/>
    </source>
</evidence>
<keyword evidence="5" id="KW-0133">Cell shape</keyword>
<protein>
    <recommendedName>
        <fullName evidence="12">Probable peptidoglycan glycosyltransferase FtsW</fullName>
        <ecNumber evidence="14">2.4.99.28</ecNumber>
    </recommendedName>
    <alternativeName>
        <fullName evidence="13">Cell division protein FtsW</fullName>
    </alternativeName>
    <alternativeName>
        <fullName evidence="10">Cell wall polymerase</fullName>
    </alternativeName>
    <alternativeName>
        <fullName evidence="9">Peptidoglycan polymerase</fullName>
    </alternativeName>
</protein>
<evidence type="ECO:0000256" key="7">
    <source>
        <dbReference type="ARBA" id="ARBA00022989"/>
    </source>
</evidence>
<dbReference type="EC" id="2.4.99.28" evidence="14"/>
<dbReference type="EMBL" id="AMFJ01036065">
    <property type="protein sequence ID" value="EKD25432.1"/>
    <property type="molecule type" value="Genomic_DNA"/>
</dbReference>
<feature type="transmembrane region" description="Helical" evidence="16">
    <location>
        <begin position="85"/>
        <end position="106"/>
    </location>
</feature>
<dbReference type="InterPro" id="IPR001182">
    <property type="entry name" value="FtsW/RodA"/>
</dbReference>
<evidence type="ECO:0000256" key="4">
    <source>
        <dbReference type="ARBA" id="ARBA00022692"/>
    </source>
</evidence>
<dbReference type="GO" id="GO:0051301">
    <property type="term" value="P:cell division"/>
    <property type="evidence" value="ECO:0007669"/>
    <property type="project" value="InterPro"/>
</dbReference>
<evidence type="ECO:0000256" key="15">
    <source>
        <dbReference type="ARBA" id="ARBA00049902"/>
    </source>
</evidence>
<evidence type="ECO:0000256" key="6">
    <source>
        <dbReference type="ARBA" id="ARBA00022984"/>
    </source>
</evidence>
<evidence type="ECO:0000256" key="13">
    <source>
        <dbReference type="ARBA" id="ARBA00041418"/>
    </source>
</evidence>
<dbReference type="PANTHER" id="PTHR30474:SF2">
    <property type="entry name" value="PEPTIDOGLYCAN GLYCOSYLTRANSFERASE FTSW-RELATED"/>
    <property type="match status" value="1"/>
</dbReference>
<evidence type="ECO:0000256" key="10">
    <source>
        <dbReference type="ARBA" id="ARBA00033270"/>
    </source>
</evidence>
<accession>K1XJQ8</accession>
<comment type="caution">
    <text evidence="17">The sequence shown here is derived from an EMBL/GenBank/DDBJ whole genome shotgun (WGS) entry which is preliminary data.</text>
</comment>
<sequence>SGLVVGSIAGMMSPRFAYIQKRFTYFLSSSVDPQARQIGWQNQQALLAIGGWGLLGKWYGKGLQKFWFIPEAQSDFVFAAFSEEIWFVGNMFLFALYLYIAYYFLTRLRNIKDDHAKMLGIGILSLIMVQAFVNIWVNVKILPNTGLTLPFISYGGTALMVNFIEIVLLYKILKRK</sequence>
<comment type="subcellular location">
    <subcellularLocation>
        <location evidence="1">Membrane</location>
        <topology evidence="1">Multi-pass membrane protein</topology>
    </subcellularLocation>
</comment>
<comment type="similarity">
    <text evidence="11">Belongs to the SEDS family. FtsW subfamily.</text>
</comment>
<evidence type="ECO:0000256" key="2">
    <source>
        <dbReference type="ARBA" id="ARBA00022676"/>
    </source>
</evidence>
<evidence type="ECO:0000256" key="16">
    <source>
        <dbReference type="SAM" id="Phobius"/>
    </source>
</evidence>
<evidence type="ECO:0000256" key="11">
    <source>
        <dbReference type="ARBA" id="ARBA00038053"/>
    </source>
</evidence>
<keyword evidence="8 16" id="KW-0472">Membrane</keyword>
<keyword evidence="6" id="KW-0573">Peptidoglycan synthesis</keyword>
<keyword evidence="3" id="KW-0808">Transferase</keyword>
<keyword evidence="7 16" id="KW-1133">Transmembrane helix</keyword>
<feature type="transmembrane region" description="Helical" evidence="16">
    <location>
        <begin position="151"/>
        <end position="173"/>
    </location>
</feature>
<evidence type="ECO:0000256" key="14">
    <source>
        <dbReference type="ARBA" id="ARBA00044770"/>
    </source>
</evidence>
<dbReference type="GO" id="GO:0008360">
    <property type="term" value="P:regulation of cell shape"/>
    <property type="evidence" value="ECO:0007669"/>
    <property type="project" value="UniProtKB-KW"/>
</dbReference>
<feature type="non-terminal residue" evidence="17">
    <location>
        <position position="1"/>
    </location>
</feature>
<keyword evidence="4 16" id="KW-0812">Transmembrane</keyword>
<dbReference type="AlphaFoldDB" id="K1XJQ8"/>
<name>K1XJQ8_9BACT</name>
<gene>
    <name evidence="17" type="ORF">ACD_80C00058G0007</name>
</gene>
<feature type="transmembrane region" description="Helical" evidence="16">
    <location>
        <begin position="118"/>
        <end position="139"/>
    </location>
</feature>
<dbReference type="GO" id="GO:0015648">
    <property type="term" value="F:lipid-linked peptidoglycan transporter activity"/>
    <property type="evidence" value="ECO:0007669"/>
    <property type="project" value="TreeGrafter"/>
</dbReference>